<name>A0A9W5PLA0_BACCE</name>
<reference evidence="2 3" key="1">
    <citation type="submission" date="2012-12" db="EMBL/GenBank/DDBJ databases">
        <title>The Genome Sequence of Bacillus cereus VD133.</title>
        <authorList>
            <consortium name="The Broad Institute Genome Sequencing Platform"/>
            <consortium name="The Broad Institute Genome Sequencing Center for Infectious Disease"/>
            <person name="Feldgarden M."/>
            <person name="Van der Auwera G.A."/>
            <person name="Mahillon J."/>
            <person name="Duprez V."/>
            <person name="Timmery S."/>
            <person name="Mattelet C."/>
            <person name="Dierick K."/>
            <person name="Sun M."/>
            <person name="Yu Z."/>
            <person name="Zhu L."/>
            <person name="Hu X."/>
            <person name="Shank E.B."/>
            <person name="Swiecicka I."/>
            <person name="Hansen B.M."/>
            <person name="Andrup L."/>
            <person name="Walker B."/>
            <person name="Young S.K."/>
            <person name="Zeng Q."/>
            <person name="Gargeya S."/>
            <person name="Fitzgerald M."/>
            <person name="Haas B."/>
            <person name="Abouelleil A."/>
            <person name="Alvarado L."/>
            <person name="Arachchi H.M."/>
            <person name="Berlin A.M."/>
            <person name="Chapman S.B."/>
            <person name="Dewar J."/>
            <person name="Goldberg J."/>
            <person name="Griggs A."/>
            <person name="Gujja S."/>
            <person name="Hansen M."/>
            <person name="Howarth C."/>
            <person name="Imamovic A."/>
            <person name="Larimer J."/>
            <person name="McCowan C."/>
            <person name="Murphy C."/>
            <person name="Neiman D."/>
            <person name="Pearson M."/>
            <person name="Priest M."/>
            <person name="Roberts A."/>
            <person name="Saif S."/>
            <person name="Shea T."/>
            <person name="Sisk P."/>
            <person name="Sykes S."/>
            <person name="Wortman J."/>
            <person name="Nusbaum C."/>
            <person name="Birren B."/>
        </authorList>
    </citation>
    <scope>NUCLEOTIDE SEQUENCE [LARGE SCALE GENOMIC DNA]</scope>
    <source>
        <strain evidence="2 3">VD133</strain>
    </source>
</reference>
<feature type="domain" description="DDE" evidence="1">
    <location>
        <begin position="1"/>
        <end position="56"/>
    </location>
</feature>
<dbReference type="AlphaFoldDB" id="A0A9W5PLA0"/>
<organism evidence="2 3">
    <name type="scientific">Bacillus cereus VD133</name>
    <dbReference type="NCBI Taxonomy" id="1053233"/>
    <lineage>
        <taxon>Bacteria</taxon>
        <taxon>Bacillati</taxon>
        <taxon>Bacillota</taxon>
        <taxon>Bacilli</taxon>
        <taxon>Bacillales</taxon>
        <taxon>Bacillaceae</taxon>
        <taxon>Bacillus</taxon>
        <taxon>Bacillus cereus group</taxon>
    </lineage>
</organism>
<protein>
    <recommendedName>
        <fullName evidence="1">DDE domain-containing protein</fullName>
    </recommendedName>
</protein>
<dbReference type="Pfam" id="PF13610">
    <property type="entry name" value="DDE_Tnp_IS240"/>
    <property type="match status" value="1"/>
</dbReference>
<gene>
    <name evidence="2" type="ORF">IIU_05868</name>
</gene>
<accession>A0A9W5PLA0</accession>
<proteinExistence type="predicted"/>
<dbReference type="InterPro" id="IPR032874">
    <property type="entry name" value="DDE_dom"/>
</dbReference>
<comment type="caution">
    <text evidence="2">The sequence shown here is derived from an EMBL/GenBank/DDBJ whole genome shotgun (WGS) entry which is preliminary data.</text>
</comment>
<evidence type="ECO:0000313" key="3">
    <source>
        <dbReference type="Proteomes" id="UP000014018"/>
    </source>
</evidence>
<sequence>MYLYRAIDAEGNTIDFYLSQRRNANAAKRFLKKALAFCHATKPRTITADGDKAYPVA</sequence>
<dbReference type="Proteomes" id="UP000014018">
    <property type="component" value="Unassembled WGS sequence"/>
</dbReference>
<dbReference type="EMBL" id="AHFB01000104">
    <property type="protein sequence ID" value="EOO27885.1"/>
    <property type="molecule type" value="Genomic_DNA"/>
</dbReference>
<evidence type="ECO:0000259" key="1">
    <source>
        <dbReference type="Pfam" id="PF13610"/>
    </source>
</evidence>
<evidence type="ECO:0000313" key="2">
    <source>
        <dbReference type="EMBL" id="EOO27885.1"/>
    </source>
</evidence>